<evidence type="ECO:0000313" key="1">
    <source>
        <dbReference type="EMBL" id="HDY60113.1"/>
    </source>
</evidence>
<accession>A0A7V0Z7P6</accession>
<dbReference type="AlphaFoldDB" id="A0A7V0Z7P6"/>
<gene>
    <name evidence="1" type="ORF">ENP86_11310</name>
</gene>
<proteinExistence type="predicted"/>
<reference evidence="1" key="1">
    <citation type="journal article" date="2020" name="mSystems">
        <title>Genome- and Community-Level Interaction Insights into Carbon Utilization and Element Cycling Functions of Hydrothermarchaeota in Hydrothermal Sediment.</title>
        <authorList>
            <person name="Zhou Z."/>
            <person name="Liu Y."/>
            <person name="Xu W."/>
            <person name="Pan J."/>
            <person name="Luo Z.H."/>
            <person name="Li M."/>
        </authorList>
    </citation>
    <scope>NUCLEOTIDE SEQUENCE [LARGE SCALE GENOMIC DNA]</scope>
    <source>
        <strain evidence="1">SpSt-258</strain>
    </source>
</reference>
<protein>
    <submittedName>
        <fullName evidence="1">Uncharacterized protein</fullName>
    </submittedName>
</protein>
<comment type="caution">
    <text evidence="1">The sequence shown here is derived from an EMBL/GenBank/DDBJ whole genome shotgun (WGS) entry which is preliminary data.</text>
</comment>
<organism evidence="1">
    <name type="scientific">candidate division WOR-3 bacterium</name>
    <dbReference type="NCBI Taxonomy" id="2052148"/>
    <lineage>
        <taxon>Bacteria</taxon>
        <taxon>Bacteria division WOR-3</taxon>
    </lineage>
</organism>
<sequence>MSNRQNGRLNTKYLEVAHKLFRLFHTRMGIFERIQDGEFEFDKGGKDVKYYKNRLRHINKLIKQYEKN</sequence>
<name>A0A7V0Z7P6_UNCW3</name>
<dbReference type="EMBL" id="DSKY01000022">
    <property type="protein sequence ID" value="HDY60113.1"/>
    <property type="molecule type" value="Genomic_DNA"/>
</dbReference>